<organism evidence="2 3">
    <name type="scientific">Rhodalgimonas zhirmunskyi</name>
    <dbReference type="NCBI Taxonomy" id="2964767"/>
    <lineage>
        <taxon>Bacteria</taxon>
        <taxon>Pseudomonadati</taxon>
        <taxon>Pseudomonadota</taxon>
        <taxon>Alphaproteobacteria</taxon>
        <taxon>Rhodobacterales</taxon>
        <taxon>Roseobacteraceae</taxon>
        <taxon>Rhodalgimonas</taxon>
    </lineage>
</organism>
<sequence length="100" mass="11056">MKMKRIFGAAMVAATFAGFAAPVQAQPKIYPVPSKVNYCPSGLQPITIDGVICCGTPNQNMTYQQAKAHPMTHRKVYRKKHVRRVANTYCPVGMKGCVER</sequence>
<evidence type="ECO:0000313" key="3">
    <source>
        <dbReference type="Proteomes" id="UP001227162"/>
    </source>
</evidence>
<gene>
    <name evidence="2" type="ORF">NOI20_04815</name>
</gene>
<evidence type="ECO:0008006" key="4">
    <source>
        <dbReference type="Google" id="ProtNLM"/>
    </source>
</evidence>
<accession>A0AAJ1U8V1</accession>
<comment type="caution">
    <text evidence="2">The sequence shown here is derived from an EMBL/GenBank/DDBJ whole genome shotgun (WGS) entry which is preliminary data.</text>
</comment>
<feature type="signal peptide" evidence="1">
    <location>
        <begin position="1"/>
        <end position="25"/>
    </location>
</feature>
<dbReference type="RefSeq" id="WP_317625014.1">
    <property type="nucleotide sequence ID" value="NZ_JANFFA010000001.1"/>
</dbReference>
<keyword evidence="3" id="KW-1185">Reference proteome</keyword>
<dbReference type="AlphaFoldDB" id="A0AAJ1U8V1"/>
<name>A0AAJ1U8V1_9RHOB</name>
<dbReference type="EMBL" id="JANFFA010000001">
    <property type="protein sequence ID" value="MDQ2093423.1"/>
    <property type="molecule type" value="Genomic_DNA"/>
</dbReference>
<evidence type="ECO:0000256" key="1">
    <source>
        <dbReference type="SAM" id="SignalP"/>
    </source>
</evidence>
<dbReference type="Proteomes" id="UP001227162">
    <property type="component" value="Unassembled WGS sequence"/>
</dbReference>
<proteinExistence type="predicted"/>
<keyword evidence="1" id="KW-0732">Signal</keyword>
<evidence type="ECO:0000313" key="2">
    <source>
        <dbReference type="EMBL" id="MDQ2093423.1"/>
    </source>
</evidence>
<protein>
    <recommendedName>
        <fullName evidence="4">Secreted protein</fullName>
    </recommendedName>
</protein>
<feature type="chain" id="PRO_5042545836" description="Secreted protein" evidence="1">
    <location>
        <begin position="26"/>
        <end position="100"/>
    </location>
</feature>
<reference evidence="2" key="2">
    <citation type="submission" date="2023-04" db="EMBL/GenBank/DDBJ databases">
        <title>'Rhodoalgimonas zhirmunskyi' gen. nov., isolated from a red alga.</title>
        <authorList>
            <person name="Nedashkovskaya O.I."/>
            <person name="Otstavnykh N.Y."/>
            <person name="Bystritskaya E.P."/>
            <person name="Balabanova L.A."/>
            <person name="Isaeva M.P."/>
        </authorList>
    </citation>
    <scope>NUCLEOTIDE SEQUENCE</scope>
    <source>
        <strain evidence="2">10Alg 79</strain>
    </source>
</reference>
<reference evidence="2" key="1">
    <citation type="submission" date="2022-07" db="EMBL/GenBank/DDBJ databases">
        <authorList>
            <person name="Otstavnykh N."/>
            <person name="Isaeva M."/>
            <person name="Bystritskaya E."/>
        </authorList>
    </citation>
    <scope>NUCLEOTIDE SEQUENCE</scope>
    <source>
        <strain evidence="2">10Alg 79</strain>
    </source>
</reference>